<proteinExistence type="inferred from homology"/>
<gene>
    <name evidence="7" type="ORF">CFOL_v3_21019</name>
</gene>
<organism evidence="7 8">
    <name type="scientific">Cephalotus follicularis</name>
    <name type="common">Albany pitcher plant</name>
    <dbReference type="NCBI Taxonomy" id="3775"/>
    <lineage>
        <taxon>Eukaryota</taxon>
        <taxon>Viridiplantae</taxon>
        <taxon>Streptophyta</taxon>
        <taxon>Embryophyta</taxon>
        <taxon>Tracheophyta</taxon>
        <taxon>Spermatophyta</taxon>
        <taxon>Magnoliopsida</taxon>
        <taxon>eudicotyledons</taxon>
        <taxon>Gunneridae</taxon>
        <taxon>Pentapetalae</taxon>
        <taxon>rosids</taxon>
        <taxon>fabids</taxon>
        <taxon>Oxalidales</taxon>
        <taxon>Cephalotaceae</taxon>
        <taxon>Cephalotus</taxon>
    </lineage>
</organism>
<dbReference type="InParanoid" id="A0A1Q3CBQ5"/>
<sequence>PIRRQLDIYWPDLHRPPFNERFWRYEYNKHGYCSSNIYNSSDYFKKALTLRQDPSLDILRILTAAGLGPGASHRYVDIETAIKKRIGKKPALRCKKLWGYHGTLSEITLCYDYYGQQLIDCPQSAINCAATNVMFPR</sequence>
<dbReference type="GO" id="GO:0003723">
    <property type="term" value="F:RNA binding"/>
    <property type="evidence" value="ECO:0007669"/>
    <property type="project" value="InterPro"/>
</dbReference>
<keyword evidence="4" id="KW-0378">Hydrolase</keyword>
<dbReference type="EMBL" id="BDDD01001647">
    <property type="protein sequence ID" value="GAV77548.1"/>
    <property type="molecule type" value="Genomic_DNA"/>
</dbReference>
<dbReference type="GO" id="GO:0016787">
    <property type="term" value="F:hydrolase activity"/>
    <property type="evidence" value="ECO:0007669"/>
    <property type="project" value="UniProtKB-KW"/>
</dbReference>
<accession>A0A1Q3CBQ5</accession>
<evidence type="ECO:0000313" key="8">
    <source>
        <dbReference type="Proteomes" id="UP000187406"/>
    </source>
</evidence>
<dbReference type="GO" id="GO:0005576">
    <property type="term" value="C:extracellular region"/>
    <property type="evidence" value="ECO:0007669"/>
    <property type="project" value="TreeGrafter"/>
</dbReference>
<name>A0A1Q3CBQ5_CEPFO</name>
<dbReference type="InterPro" id="IPR036430">
    <property type="entry name" value="RNase_T2-like_sf"/>
</dbReference>
<comment type="similarity">
    <text evidence="1 6">Belongs to the RNase T2 family.</text>
</comment>
<dbReference type="InterPro" id="IPR033130">
    <property type="entry name" value="RNase_T2_His_AS_2"/>
</dbReference>
<dbReference type="Gene3D" id="3.90.730.10">
    <property type="entry name" value="Ribonuclease T2-like"/>
    <property type="match status" value="1"/>
</dbReference>
<evidence type="ECO:0000256" key="4">
    <source>
        <dbReference type="ARBA" id="ARBA00022801"/>
    </source>
</evidence>
<evidence type="ECO:0000313" key="7">
    <source>
        <dbReference type="EMBL" id="GAV77548.1"/>
    </source>
</evidence>
<dbReference type="AlphaFoldDB" id="A0A1Q3CBQ5"/>
<evidence type="ECO:0000256" key="2">
    <source>
        <dbReference type="ARBA" id="ARBA00022722"/>
    </source>
</evidence>
<feature type="non-terminal residue" evidence="7">
    <location>
        <position position="1"/>
    </location>
</feature>
<evidence type="ECO:0000256" key="1">
    <source>
        <dbReference type="ARBA" id="ARBA00007469"/>
    </source>
</evidence>
<evidence type="ECO:0000256" key="3">
    <source>
        <dbReference type="ARBA" id="ARBA00022759"/>
    </source>
</evidence>
<dbReference type="OrthoDB" id="1898737at2759"/>
<keyword evidence="5" id="KW-0456">Lyase</keyword>
<dbReference type="GO" id="GO:0006401">
    <property type="term" value="P:RNA catabolic process"/>
    <property type="evidence" value="ECO:0007669"/>
    <property type="project" value="TreeGrafter"/>
</dbReference>
<dbReference type="PANTHER" id="PTHR11240:SF75">
    <property type="entry name" value="RIBONUCLEASE 3"/>
    <property type="match status" value="1"/>
</dbReference>
<protein>
    <submittedName>
        <fullName evidence="7">Ribonuclease_T2 domain-containing protein</fullName>
    </submittedName>
</protein>
<keyword evidence="3" id="KW-0255">Endonuclease</keyword>
<dbReference type="Pfam" id="PF00445">
    <property type="entry name" value="Ribonuclease_T2"/>
    <property type="match status" value="1"/>
</dbReference>
<dbReference type="Proteomes" id="UP000187406">
    <property type="component" value="Unassembled WGS sequence"/>
</dbReference>
<dbReference type="GO" id="GO:0033897">
    <property type="term" value="F:ribonuclease T2 activity"/>
    <property type="evidence" value="ECO:0007669"/>
    <property type="project" value="InterPro"/>
</dbReference>
<keyword evidence="8" id="KW-1185">Reference proteome</keyword>
<evidence type="ECO:0000256" key="5">
    <source>
        <dbReference type="ARBA" id="ARBA00023239"/>
    </source>
</evidence>
<comment type="caution">
    <text evidence="7">The sequence shown here is derived from an EMBL/GenBank/DDBJ whole genome shotgun (WGS) entry which is preliminary data.</text>
</comment>
<dbReference type="PROSITE" id="PS00531">
    <property type="entry name" value="RNASE_T2_2"/>
    <property type="match status" value="1"/>
</dbReference>
<keyword evidence="2" id="KW-0540">Nuclease</keyword>
<evidence type="ECO:0000256" key="6">
    <source>
        <dbReference type="RuleBase" id="RU004328"/>
    </source>
</evidence>
<reference evidence="8" key="1">
    <citation type="submission" date="2016-04" db="EMBL/GenBank/DDBJ databases">
        <title>Cephalotus genome sequencing.</title>
        <authorList>
            <person name="Fukushima K."/>
            <person name="Hasebe M."/>
            <person name="Fang X."/>
        </authorList>
    </citation>
    <scope>NUCLEOTIDE SEQUENCE [LARGE SCALE GENOMIC DNA]</scope>
    <source>
        <strain evidence="8">cv. St1</strain>
    </source>
</reference>
<dbReference type="PANTHER" id="PTHR11240">
    <property type="entry name" value="RIBONUCLEASE T2"/>
    <property type="match status" value="1"/>
</dbReference>
<dbReference type="InterPro" id="IPR001568">
    <property type="entry name" value="RNase_T2-like"/>
</dbReference>
<dbReference type="SUPFAM" id="SSF55895">
    <property type="entry name" value="Ribonuclease Rh-like"/>
    <property type="match status" value="1"/>
</dbReference>